<sequence>MFRDYLYIDRPRLVSYAEQIGATAAKAKNRQWRVALGLTGPVVEHQQGSAERAANDHELAESVTRHLRKKGELRTTRPASLADVDEGQATLVLETMRARKVIFTLDGGGAPRGLRELAVWVSNPLENPSSRDAAGVRDEEATGMFVYLLEGYWDDEPAMRAYSMMTALNVLLRTLSDAGAAPEPSAGSDTSRDDYATPVSILVRNGGVKGDMRTVTALYRVRSVSENKIVNVGGRTLRCHDLFAYPLYVAAGNG</sequence>
<dbReference type="RefSeq" id="WP_206963591.1">
    <property type="nucleotide sequence ID" value="NZ_BAAAJJ010000020.1"/>
</dbReference>
<name>A0A939FB23_9ACTN</name>
<evidence type="ECO:0000313" key="1">
    <source>
        <dbReference type="EMBL" id="MBO0514182.1"/>
    </source>
</evidence>
<keyword evidence="2" id="KW-1185">Reference proteome</keyword>
<dbReference type="AlphaFoldDB" id="A0A939FB23"/>
<accession>A0A939FB23</accession>
<evidence type="ECO:0000313" key="2">
    <source>
        <dbReference type="Proteomes" id="UP000664167"/>
    </source>
</evidence>
<comment type="caution">
    <text evidence="1">The sequence shown here is derived from an EMBL/GenBank/DDBJ whole genome shotgun (WGS) entry which is preliminary data.</text>
</comment>
<organism evidence="1 2">
    <name type="scientific">Streptomyces beijiangensis</name>
    <dbReference type="NCBI Taxonomy" id="163361"/>
    <lineage>
        <taxon>Bacteria</taxon>
        <taxon>Bacillati</taxon>
        <taxon>Actinomycetota</taxon>
        <taxon>Actinomycetes</taxon>
        <taxon>Kitasatosporales</taxon>
        <taxon>Streptomycetaceae</taxon>
        <taxon>Streptomyces</taxon>
    </lineage>
</organism>
<dbReference type="Proteomes" id="UP000664167">
    <property type="component" value="Unassembled WGS sequence"/>
</dbReference>
<protein>
    <submittedName>
        <fullName evidence="1">Uncharacterized protein</fullName>
    </submittedName>
</protein>
<gene>
    <name evidence="1" type="ORF">J0695_20605</name>
</gene>
<reference evidence="1" key="1">
    <citation type="submission" date="2021-03" db="EMBL/GenBank/DDBJ databases">
        <title>Streptomyces poriferae sp. nov., a novel marine sponge-derived Actinobacteria species with anti-MRSA activity.</title>
        <authorList>
            <person name="Sandoval-Powers M."/>
            <person name="Kralova S."/>
            <person name="Nguyen G.-S."/>
            <person name="Fawwal D."/>
            <person name="Degnes K."/>
            <person name="Klinkenberg G."/>
            <person name="Sletta H."/>
            <person name="Wentzel A."/>
            <person name="Liles M.R."/>
        </authorList>
    </citation>
    <scope>NUCLEOTIDE SEQUENCE</scope>
    <source>
        <strain evidence="1">DSM 41794</strain>
    </source>
</reference>
<proteinExistence type="predicted"/>
<dbReference type="EMBL" id="JAFLRJ010000188">
    <property type="protein sequence ID" value="MBO0514182.1"/>
    <property type="molecule type" value="Genomic_DNA"/>
</dbReference>